<gene>
    <name evidence="1" type="ORF">ACFFSA_04950</name>
</gene>
<dbReference type="Proteomes" id="UP001589532">
    <property type="component" value="Unassembled WGS sequence"/>
</dbReference>
<organism evidence="1 2">
    <name type="scientific">Nonomuraea helvata</name>
    <dbReference type="NCBI Taxonomy" id="37484"/>
    <lineage>
        <taxon>Bacteria</taxon>
        <taxon>Bacillati</taxon>
        <taxon>Actinomycetota</taxon>
        <taxon>Actinomycetes</taxon>
        <taxon>Streptosporangiales</taxon>
        <taxon>Streptosporangiaceae</taxon>
        <taxon>Nonomuraea</taxon>
    </lineage>
</organism>
<protein>
    <recommendedName>
        <fullName evidence="3">PIN domain-containing protein</fullName>
    </recommendedName>
</protein>
<reference evidence="1 2" key="1">
    <citation type="submission" date="2024-09" db="EMBL/GenBank/DDBJ databases">
        <authorList>
            <person name="Sun Q."/>
            <person name="Mori K."/>
        </authorList>
    </citation>
    <scope>NUCLEOTIDE SEQUENCE [LARGE SCALE GENOMIC DNA]</scope>
    <source>
        <strain evidence="1 2">JCM 3143</strain>
    </source>
</reference>
<proteinExistence type="predicted"/>
<dbReference type="EMBL" id="JBHMBW010000003">
    <property type="protein sequence ID" value="MFB9622423.1"/>
    <property type="molecule type" value="Genomic_DNA"/>
</dbReference>
<evidence type="ECO:0008006" key="3">
    <source>
        <dbReference type="Google" id="ProtNLM"/>
    </source>
</evidence>
<keyword evidence="2" id="KW-1185">Reference proteome</keyword>
<dbReference type="RefSeq" id="WP_344996838.1">
    <property type="nucleotide sequence ID" value="NZ_BAAAXV010000009.1"/>
</dbReference>
<comment type="caution">
    <text evidence="1">The sequence shown here is derived from an EMBL/GenBank/DDBJ whole genome shotgun (WGS) entry which is preliminary data.</text>
</comment>
<evidence type="ECO:0000313" key="2">
    <source>
        <dbReference type="Proteomes" id="UP001589532"/>
    </source>
</evidence>
<sequence length="191" mass="21735">MNNDTVTIPKITLDSNCIIDAVQRQGAWQHVERLVELARGGHVQLWITDAFDAEQIRARDEHREANLRWLADRPLIGRTVPVMRLDYPTAILGVAVLASDEGADADRTIQDIILPQELRPGHVDPGDTKATKRQAKRIHDVHHLSAHWTAEHDFFVTRDEDDMLKKREELKRRVGIVVLTPAEVLEKLSVQ</sequence>
<accession>A0ABV5RT13</accession>
<evidence type="ECO:0000313" key="1">
    <source>
        <dbReference type="EMBL" id="MFB9622423.1"/>
    </source>
</evidence>
<name>A0ABV5RT13_9ACTN</name>